<proteinExistence type="predicted"/>
<name>A0A0A8YG50_ARUDO</name>
<reference evidence="1" key="1">
    <citation type="submission" date="2014-09" db="EMBL/GenBank/DDBJ databases">
        <authorList>
            <person name="Magalhaes I.L.F."/>
            <person name="Oliveira U."/>
            <person name="Santos F.R."/>
            <person name="Vidigal T.H.D.A."/>
            <person name="Brescovit A.D."/>
            <person name="Santos A.J."/>
        </authorList>
    </citation>
    <scope>NUCLEOTIDE SEQUENCE</scope>
    <source>
        <tissue evidence="1">Shoot tissue taken approximately 20 cm above the soil surface</tissue>
    </source>
</reference>
<dbReference type="EMBL" id="GBRH01273139">
    <property type="protein sequence ID" value="JAD24756.1"/>
    <property type="molecule type" value="Transcribed_RNA"/>
</dbReference>
<sequence>MSFHEACLMCHCLGKPVNTLMDAQLVTTLHSLDKAP</sequence>
<dbReference type="AlphaFoldDB" id="A0A0A8YG50"/>
<accession>A0A0A8YG50</accession>
<reference evidence="1" key="2">
    <citation type="journal article" date="2015" name="Data Brief">
        <title>Shoot transcriptome of the giant reed, Arundo donax.</title>
        <authorList>
            <person name="Barrero R.A."/>
            <person name="Guerrero F.D."/>
            <person name="Moolhuijzen P."/>
            <person name="Goolsby J.A."/>
            <person name="Tidwell J."/>
            <person name="Bellgard S.E."/>
            <person name="Bellgard M.I."/>
        </authorList>
    </citation>
    <scope>NUCLEOTIDE SEQUENCE</scope>
    <source>
        <tissue evidence="1">Shoot tissue taken approximately 20 cm above the soil surface</tissue>
    </source>
</reference>
<evidence type="ECO:0000313" key="1">
    <source>
        <dbReference type="EMBL" id="JAD24756.1"/>
    </source>
</evidence>
<organism evidence="1">
    <name type="scientific">Arundo donax</name>
    <name type="common">Giant reed</name>
    <name type="synonym">Donax arundinaceus</name>
    <dbReference type="NCBI Taxonomy" id="35708"/>
    <lineage>
        <taxon>Eukaryota</taxon>
        <taxon>Viridiplantae</taxon>
        <taxon>Streptophyta</taxon>
        <taxon>Embryophyta</taxon>
        <taxon>Tracheophyta</taxon>
        <taxon>Spermatophyta</taxon>
        <taxon>Magnoliopsida</taxon>
        <taxon>Liliopsida</taxon>
        <taxon>Poales</taxon>
        <taxon>Poaceae</taxon>
        <taxon>PACMAD clade</taxon>
        <taxon>Arundinoideae</taxon>
        <taxon>Arundineae</taxon>
        <taxon>Arundo</taxon>
    </lineage>
</organism>
<protein>
    <submittedName>
        <fullName evidence="1">Uncharacterized protein</fullName>
    </submittedName>
</protein>